<keyword evidence="1" id="KW-1133">Transmembrane helix</keyword>
<evidence type="ECO:0000313" key="2">
    <source>
        <dbReference type="EMBL" id="GAA4398479.1"/>
    </source>
</evidence>
<keyword evidence="1" id="KW-0812">Transmembrane</keyword>
<dbReference type="EMBL" id="BAABFX010000032">
    <property type="protein sequence ID" value="GAA4398479.1"/>
    <property type="molecule type" value="Genomic_DNA"/>
</dbReference>
<keyword evidence="1" id="KW-0472">Membrane</keyword>
<dbReference type="Proteomes" id="UP001500390">
    <property type="component" value="Unassembled WGS sequence"/>
</dbReference>
<keyword evidence="3" id="KW-1185">Reference proteome</keyword>
<evidence type="ECO:0000256" key="1">
    <source>
        <dbReference type="SAM" id="Phobius"/>
    </source>
</evidence>
<feature type="transmembrane region" description="Helical" evidence="1">
    <location>
        <begin position="66"/>
        <end position="92"/>
    </location>
</feature>
<gene>
    <name evidence="2" type="ORF">GCM10023153_23420</name>
</gene>
<sequence length="153" mass="16663">MSRPILLLIALVWLPFLMLPGFAAFGDTSYPHIAFHVLAIPMLVWALVVARRLLAETGSGARRWMLRALLLFLPLAVIGHVAELATAIARFAQDGFVNRNTADVWVSGPHVHAANVTIPSMMLSMVTVLVLAVTNAVQSRSRKESDTPVGTRL</sequence>
<comment type="caution">
    <text evidence="2">The sequence shown here is derived from an EMBL/GenBank/DDBJ whole genome shotgun (WGS) entry which is preliminary data.</text>
</comment>
<accession>A0ABP8JZE2</accession>
<proteinExistence type="predicted"/>
<evidence type="ECO:0000313" key="3">
    <source>
        <dbReference type="Proteomes" id="UP001500390"/>
    </source>
</evidence>
<feature type="transmembrane region" description="Helical" evidence="1">
    <location>
        <begin position="112"/>
        <end position="133"/>
    </location>
</feature>
<name>A0ABP8JZE2_9MICO</name>
<protein>
    <submittedName>
        <fullName evidence="2">Uncharacterized protein</fullName>
    </submittedName>
</protein>
<dbReference type="RefSeq" id="WP_159901949.1">
    <property type="nucleotide sequence ID" value="NZ_BAABFX010000032.1"/>
</dbReference>
<reference evidence="3" key="1">
    <citation type="journal article" date="2019" name="Int. J. Syst. Evol. Microbiol.">
        <title>The Global Catalogue of Microorganisms (GCM) 10K type strain sequencing project: providing services to taxonomists for standard genome sequencing and annotation.</title>
        <authorList>
            <consortium name="The Broad Institute Genomics Platform"/>
            <consortium name="The Broad Institute Genome Sequencing Center for Infectious Disease"/>
            <person name="Wu L."/>
            <person name="Ma J."/>
        </authorList>
    </citation>
    <scope>NUCLEOTIDE SEQUENCE [LARGE SCALE GENOMIC DNA]</scope>
    <source>
        <strain evidence="3">JCM 17738</strain>
    </source>
</reference>
<feature type="transmembrane region" description="Helical" evidence="1">
    <location>
        <begin position="33"/>
        <end position="54"/>
    </location>
</feature>
<organism evidence="2 3">
    <name type="scientific">Ornithinibacter aureus</name>
    <dbReference type="NCBI Taxonomy" id="622664"/>
    <lineage>
        <taxon>Bacteria</taxon>
        <taxon>Bacillati</taxon>
        <taxon>Actinomycetota</taxon>
        <taxon>Actinomycetes</taxon>
        <taxon>Micrococcales</taxon>
        <taxon>Intrasporangiaceae</taxon>
        <taxon>Ornithinibacter</taxon>
    </lineage>
</organism>